<accession>A0A7T8KEQ8</accession>
<dbReference type="EMBL" id="CP045893">
    <property type="protein sequence ID" value="QQP54398.1"/>
    <property type="molecule type" value="Genomic_DNA"/>
</dbReference>
<sequence>SVVDLSVNLNQEWRAVSLQVQHTFYSCLGRMLRTKMNGIFLYNIIHSKNNLERHAAFFILIYHWH</sequence>
<reference evidence="2" key="1">
    <citation type="submission" date="2021-01" db="EMBL/GenBank/DDBJ databases">
        <title>Caligus Genome Assembly.</title>
        <authorList>
            <person name="Gallardo-Escarate C."/>
        </authorList>
    </citation>
    <scope>NUCLEOTIDE SEQUENCE [LARGE SCALE GENOMIC DNA]</scope>
</reference>
<keyword evidence="2" id="KW-1185">Reference proteome</keyword>
<organism evidence="1 2">
    <name type="scientific">Caligus rogercresseyi</name>
    <name type="common">Sea louse</name>
    <dbReference type="NCBI Taxonomy" id="217165"/>
    <lineage>
        <taxon>Eukaryota</taxon>
        <taxon>Metazoa</taxon>
        <taxon>Ecdysozoa</taxon>
        <taxon>Arthropoda</taxon>
        <taxon>Crustacea</taxon>
        <taxon>Multicrustacea</taxon>
        <taxon>Hexanauplia</taxon>
        <taxon>Copepoda</taxon>
        <taxon>Siphonostomatoida</taxon>
        <taxon>Caligidae</taxon>
        <taxon>Caligus</taxon>
    </lineage>
</organism>
<proteinExistence type="predicted"/>
<protein>
    <submittedName>
        <fullName evidence="1">Uncharacterized protein</fullName>
    </submittedName>
</protein>
<feature type="non-terminal residue" evidence="1">
    <location>
        <position position="65"/>
    </location>
</feature>
<dbReference type="AlphaFoldDB" id="A0A7T8KEQ8"/>
<feature type="non-terminal residue" evidence="1">
    <location>
        <position position="1"/>
    </location>
</feature>
<gene>
    <name evidence="1" type="ORF">FKW44_007221</name>
</gene>
<evidence type="ECO:0000313" key="1">
    <source>
        <dbReference type="EMBL" id="QQP54398.1"/>
    </source>
</evidence>
<name>A0A7T8KEQ8_CALRO</name>
<evidence type="ECO:0000313" key="2">
    <source>
        <dbReference type="Proteomes" id="UP000595437"/>
    </source>
</evidence>
<dbReference type="Proteomes" id="UP000595437">
    <property type="component" value="Chromosome 4"/>
</dbReference>